<name>A0A433RQN4_9BACL</name>
<evidence type="ECO:0000256" key="6">
    <source>
        <dbReference type="ARBA" id="ARBA00023136"/>
    </source>
</evidence>
<keyword evidence="4 7" id="KW-0812">Transmembrane</keyword>
<dbReference type="InterPro" id="IPR052518">
    <property type="entry name" value="CHR_Transporter"/>
</dbReference>
<evidence type="ECO:0000256" key="4">
    <source>
        <dbReference type="ARBA" id="ARBA00022692"/>
    </source>
</evidence>
<dbReference type="PANTHER" id="PTHR43663">
    <property type="entry name" value="CHROMATE TRANSPORT PROTEIN-RELATED"/>
    <property type="match status" value="1"/>
</dbReference>
<evidence type="ECO:0000313" key="9">
    <source>
        <dbReference type="Proteomes" id="UP000288623"/>
    </source>
</evidence>
<feature type="transmembrane region" description="Helical" evidence="7">
    <location>
        <begin position="156"/>
        <end position="176"/>
    </location>
</feature>
<sequence>MKELSLAMLRAGIFGFGGGPSVMPLFRHEAVKKYHWMDDDEFSEILAIANALPGPIATKMAGYLGYRLHGALGAIWGVICHILPSSILMIALLSIVGWLSSSKIVIGMIAAVMPVVVIMLLEMALQFSQKSLKGLGIVMSIVFFAIAILLLEVLHIHSGVAVILFLIYGAAHFKLVERVKRWRKGGDAS</sequence>
<dbReference type="AlphaFoldDB" id="A0A433RQN4"/>
<keyword evidence="3" id="KW-1003">Cell membrane</keyword>
<dbReference type="GO" id="GO:0015109">
    <property type="term" value="F:chromate transmembrane transporter activity"/>
    <property type="evidence" value="ECO:0007669"/>
    <property type="project" value="InterPro"/>
</dbReference>
<comment type="caution">
    <text evidence="8">The sequence shown here is derived from an EMBL/GenBank/DDBJ whole genome shotgun (WGS) entry which is preliminary data.</text>
</comment>
<feature type="transmembrane region" description="Helical" evidence="7">
    <location>
        <begin position="104"/>
        <end position="125"/>
    </location>
</feature>
<dbReference type="GO" id="GO:0005886">
    <property type="term" value="C:plasma membrane"/>
    <property type="evidence" value="ECO:0007669"/>
    <property type="project" value="UniProtKB-SubCell"/>
</dbReference>
<keyword evidence="6 7" id="KW-0472">Membrane</keyword>
<dbReference type="OrthoDB" id="9027281at2"/>
<dbReference type="RefSeq" id="WP_126991624.1">
    <property type="nucleotide sequence ID" value="NZ_JTFC01000041.1"/>
</dbReference>
<comment type="similarity">
    <text evidence="2">Belongs to the chromate ion transporter (CHR) (TC 2.A.51) family.</text>
</comment>
<dbReference type="Proteomes" id="UP000288623">
    <property type="component" value="Unassembled WGS sequence"/>
</dbReference>
<keyword evidence="9" id="KW-1185">Reference proteome</keyword>
<dbReference type="InterPro" id="IPR003370">
    <property type="entry name" value="Chromate_transpt"/>
</dbReference>
<evidence type="ECO:0000256" key="5">
    <source>
        <dbReference type="ARBA" id="ARBA00022989"/>
    </source>
</evidence>
<evidence type="ECO:0000256" key="7">
    <source>
        <dbReference type="SAM" id="Phobius"/>
    </source>
</evidence>
<feature type="transmembrane region" description="Helical" evidence="7">
    <location>
        <begin position="73"/>
        <end position="98"/>
    </location>
</feature>
<evidence type="ECO:0000256" key="3">
    <source>
        <dbReference type="ARBA" id="ARBA00022475"/>
    </source>
</evidence>
<dbReference type="PANTHER" id="PTHR43663:SF1">
    <property type="entry name" value="CHROMATE TRANSPORTER"/>
    <property type="match status" value="1"/>
</dbReference>
<protein>
    <submittedName>
        <fullName evidence="8">Transporter</fullName>
    </submittedName>
</protein>
<gene>
    <name evidence="8" type="ORF">QI30_16110</name>
</gene>
<feature type="transmembrane region" description="Helical" evidence="7">
    <location>
        <begin position="132"/>
        <end position="150"/>
    </location>
</feature>
<evidence type="ECO:0000256" key="2">
    <source>
        <dbReference type="ARBA" id="ARBA00005262"/>
    </source>
</evidence>
<dbReference type="Pfam" id="PF02417">
    <property type="entry name" value="Chromate_transp"/>
    <property type="match status" value="1"/>
</dbReference>
<keyword evidence="5 7" id="KW-1133">Transmembrane helix</keyword>
<proteinExistence type="inferred from homology"/>
<organism evidence="8 9">
    <name type="scientific">Candidatus Kurthia intestinigallinarum</name>
    <dbReference type="NCBI Taxonomy" id="1562256"/>
    <lineage>
        <taxon>Bacteria</taxon>
        <taxon>Bacillati</taxon>
        <taxon>Bacillota</taxon>
        <taxon>Bacilli</taxon>
        <taxon>Bacillales</taxon>
        <taxon>Caryophanaceae</taxon>
        <taxon>Kurthia</taxon>
    </lineage>
</organism>
<accession>A0A433RQN4</accession>
<evidence type="ECO:0000256" key="1">
    <source>
        <dbReference type="ARBA" id="ARBA00004651"/>
    </source>
</evidence>
<comment type="subcellular location">
    <subcellularLocation>
        <location evidence="1">Cell membrane</location>
        <topology evidence="1">Multi-pass membrane protein</topology>
    </subcellularLocation>
</comment>
<evidence type="ECO:0000313" key="8">
    <source>
        <dbReference type="EMBL" id="RUS53078.1"/>
    </source>
</evidence>
<reference evidence="8 9" key="1">
    <citation type="submission" date="2014-11" db="EMBL/GenBank/DDBJ databases">
        <title>Genome sequence and analysis of novel Kurthia sp.</title>
        <authorList>
            <person name="Lawson J.N."/>
            <person name="Gonzalez J.E."/>
            <person name="Rinauldi L."/>
            <person name="Xuan Z."/>
            <person name="Firman A."/>
            <person name="Shaddox L."/>
            <person name="Trudeau A."/>
            <person name="Shah S."/>
            <person name="Reiman D."/>
        </authorList>
    </citation>
    <scope>NUCLEOTIDE SEQUENCE [LARGE SCALE GENOMIC DNA]</scope>
    <source>
        <strain evidence="8 9">3B1D</strain>
    </source>
</reference>
<dbReference type="EMBL" id="JTFC01000041">
    <property type="protein sequence ID" value="RUS53078.1"/>
    <property type="molecule type" value="Genomic_DNA"/>
</dbReference>